<keyword evidence="6 15" id="KW-0436">Ligase</keyword>
<evidence type="ECO:0000256" key="12">
    <source>
        <dbReference type="ARBA" id="ARBA00022917"/>
    </source>
</evidence>
<comment type="cofactor">
    <cofactor evidence="15">
        <name>Mg(2+)</name>
        <dbReference type="ChEBI" id="CHEBI:18420"/>
    </cofactor>
    <text evidence="15">Binds 2 magnesium ions per tetramer.</text>
</comment>
<evidence type="ECO:0000256" key="2">
    <source>
        <dbReference type="ARBA" id="ARBA00008653"/>
    </source>
</evidence>
<dbReference type="InterPro" id="IPR036690">
    <property type="entry name" value="Fdx_antiC-bd_sf"/>
</dbReference>
<feature type="binding site" evidence="15">
    <location>
        <position position="453"/>
    </location>
    <ligand>
        <name>Mg(2+)</name>
        <dbReference type="ChEBI" id="CHEBI:18420"/>
        <note>shared with alpha subunit</note>
    </ligand>
</feature>
<keyword evidence="11 16" id="KW-0694">RNA-binding</keyword>
<evidence type="ECO:0000256" key="7">
    <source>
        <dbReference type="ARBA" id="ARBA00022723"/>
    </source>
</evidence>
<evidence type="ECO:0000256" key="13">
    <source>
        <dbReference type="ARBA" id="ARBA00023146"/>
    </source>
</evidence>
<dbReference type="GO" id="GO:0004826">
    <property type="term" value="F:phenylalanine-tRNA ligase activity"/>
    <property type="evidence" value="ECO:0007669"/>
    <property type="project" value="UniProtKB-UniRule"/>
</dbReference>
<evidence type="ECO:0000256" key="15">
    <source>
        <dbReference type="HAMAP-Rule" id="MF_00283"/>
    </source>
</evidence>
<dbReference type="Proteomes" id="UP000199459">
    <property type="component" value="Unassembled WGS sequence"/>
</dbReference>
<feature type="domain" description="TRNA-binding" evidence="17">
    <location>
        <begin position="39"/>
        <end position="149"/>
    </location>
</feature>
<evidence type="ECO:0000256" key="10">
    <source>
        <dbReference type="ARBA" id="ARBA00022842"/>
    </source>
</evidence>
<dbReference type="PROSITE" id="PS51447">
    <property type="entry name" value="FDX_ACB"/>
    <property type="match status" value="1"/>
</dbReference>
<keyword evidence="12 15" id="KW-0648">Protein biosynthesis</keyword>
<dbReference type="SUPFAM" id="SSF50249">
    <property type="entry name" value="Nucleic acid-binding proteins"/>
    <property type="match status" value="1"/>
</dbReference>
<evidence type="ECO:0000256" key="4">
    <source>
        <dbReference type="ARBA" id="ARBA00022490"/>
    </source>
</evidence>
<dbReference type="InterPro" id="IPR045864">
    <property type="entry name" value="aa-tRNA-synth_II/BPL/LPL"/>
</dbReference>
<dbReference type="Gene3D" id="3.50.40.10">
    <property type="entry name" value="Phenylalanyl-trna Synthetase, Chain B, domain 3"/>
    <property type="match status" value="1"/>
</dbReference>
<dbReference type="STRING" id="917.SAMN05216326_13426"/>
<evidence type="ECO:0000256" key="14">
    <source>
        <dbReference type="ARBA" id="ARBA00049255"/>
    </source>
</evidence>
<organism evidence="20 21">
    <name type="scientific">Nitrosomonas marina</name>
    <dbReference type="NCBI Taxonomy" id="917"/>
    <lineage>
        <taxon>Bacteria</taxon>
        <taxon>Pseudomonadati</taxon>
        <taxon>Pseudomonadota</taxon>
        <taxon>Betaproteobacteria</taxon>
        <taxon>Nitrosomonadales</taxon>
        <taxon>Nitrosomonadaceae</taxon>
        <taxon>Nitrosomonas</taxon>
    </lineage>
</organism>
<dbReference type="SMART" id="SM00873">
    <property type="entry name" value="B3_4"/>
    <property type="match status" value="1"/>
</dbReference>
<evidence type="ECO:0000259" key="19">
    <source>
        <dbReference type="PROSITE" id="PS51483"/>
    </source>
</evidence>
<dbReference type="Gene3D" id="3.30.930.10">
    <property type="entry name" value="Bira Bifunctional Protein, Domain 2"/>
    <property type="match status" value="1"/>
</dbReference>
<evidence type="ECO:0000256" key="5">
    <source>
        <dbReference type="ARBA" id="ARBA00022555"/>
    </source>
</evidence>
<dbReference type="InterPro" id="IPR020825">
    <property type="entry name" value="Phe-tRNA_synthase-like_B3/B4"/>
</dbReference>
<dbReference type="InterPro" id="IPR002547">
    <property type="entry name" value="tRNA-bd_dom"/>
</dbReference>
<dbReference type="Pfam" id="PF03483">
    <property type="entry name" value="B3_4"/>
    <property type="match status" value="1"/>
</dbReference>
<sequence length="788" mass="88033">MKFSENWLRTFVNPSCTSDELAHTLTMAGLEVEAVEPVAALFDKVVVAEVLSVENHPDANRLNICRVNVGEHAKEPLQIVCGAPDVCAGIKVPCALVGAELPGLVIKSAKLRGVESLGMLCSARELGLNETADGLLKLPDTAPVGQDFRTYYELNDQVLTLSLTPNRADCLGVYGVAREISAITNTQLLSFKIPPVQTEIEDSHDIHIDAPDACPLYCGRIMRDINSGVETPLWMKQRLERSGLRPINTIVDITNYVLLETGQPMHAFDLAKLDGAIHVRYAKKDESIQLLNESQVALTTDMLLIADDRKPLALAGIMGGLDSGVKNETSDIFLECAYFDPDTISGKSFRLGFSSDSSYRFERGVDFAATRNILEYATDLIKSICGGKAGPITEQRGKLPQRLPVLVRTSRVQRVLGIVLEKTQVAEYLSRLQFDYTEQDNEFTVTPPSYRFDLSIEEDFIEEVARIHGYDEIPAQLPKAELRMLSSQESMRVPAQIKQMLVLRDYQEVVNYAFVDKAWETEWMQNQNPIALKNPIANHLNVMRSSLMSGLIANLQFNLNRKQERIRLFELGCCFEKSATEQYLQIEKLAGLAYGNVFPEQWGISARSVDFYDVKSDIEMLYQSQAISFHAVQHPAFHPGKSTQIMMGAKSVGWLGELHPRLQKQHNLSRPVILFELILDSLLPIPLAQIHEIPKYPAVRRDVAVIVDNQMPVQTILSGLYEKMPEIVTEIVLFDVYRGNSVGQHKKSLAFKVLLQDTQKTLTDDEADAALSILLEILKTKFGATLRD</sequence>
<feature type="binding site" evidence="15">
    <location>
        <position position="462"/>
    </location>
    <ligand>
        <name>Mg(2+)</name>
        <dbReference type="ChEBI" id="CHEBI:18420"/>
        <note>shared with alpha subunit</note>
    </ligand>
</feature>
<feature type="domain" description="FDX-ACB" evidence="18">
    <location>
        <begin position="694"/>
        <end position="787"/>
    </location>
</feature>
<evidence type="ECO:0000256" key="8">
    <source>
        <dbReference type="ARBA" id="ARBA00022741"/>
    </source>
</evidence>
<keyword evidence="8 15" id="KW-0547">Nucleotide-binding</keyword>
<evidence type="ECO:0000256" key="3">
    <source>
        <dbReference type="ARBA" id="ARBA00011209"/>
    </source>
</evidence>
<dbReference type="InterPro" id="IPR041616">
    <property type="entry name" value="PheRS_beta_core"/>
</dbReference>
<evidence type="ECO:0000313" key="21">
    <source>
        <dbReference type="Proteomes" id="UP000199459"/>
    </source>
</evidence>
<dbReference type="GO" id="GO:0009328">
    <property type="term" value="C:phenylalanine-tRNA ligase complex"/>
    <property type="evidence" value="ECO:0007669"/>
    <property type="project" value="TreeGrafter"/>
</dbReference>
<dbReference type="InterPro" id="IPR005146">
    <property type="entry name" value="B3/B4_tRNA-bd"/>
</dbReference>
<feature type="domain" description="B5" evidence="19">
    <location>
        <begin position="400"/>
        <end position="475"/>
    </location>
</feature>
<proteinExistence type="inferred from homology"/>
<comment type="catalytic activity">
    <reaction evidence="14 15">
        <text>tRNA(Phe) + L-phenylalanine + ATP = L-phenylalanyl-tRNA(Phe) + AMP + diphosphate + H(+)</text>
        <dbReference type="Rhea" id="RHEA:19413"/>
        <dbReference type="Rhea" id="RHEA-COMP:9668"/>
        <dbReference type="Rhea" id="RHEA-COMP:9699"/>
        <dbReference type="ChEBI" id="CHEBI:15378"/>
        <dbReference type="ChEBI" id="CHEBI:30616"/>
        <dbReference type="ChEBI" id="CHEBI:33019"/>
        <dbReference type="ChEBI" id="CHEBI:58095"/>
        <dbReference type="ChEBI" id="CHEBI:78442"/>
        <dbReference type="ChEBI" id="CHEBI:78531"/>
        <dbReference type="ChEBI" id="CHEBI:456215"/>
        <dbReference type="EC" id="6.1.1.20"/>
    </reaction>
</comment>
<keyword evidence="4 15" id="KW-0963">Cytoplasm</keyword>
<dbReference type="InterPro" id="IPR005147">
    <property type="entry name" value="tRNA_synthase_B5-dom"/>
</dbReference>
<dbReference type="InterPro" id="IPR033714">
    <property type="entry name" value="tRNA_bind_bactPheRS"/>
</dbReference>
<evidence type="ECO:0000313" key="20">
    <source>
        <dbReference type="EMBL" id="SEM81348.1"/>
    </source>
</evidence>
<evidence type="ECO:0000256" key="6">
    <source>
        <dbReference type="ARBA" id="ARBA00022598"/>
    </source>
</evidence>
<dbReference type="PROSITE" id="PS51483">
    <property type="entry name" value="B5"/>
    <property type="match status" value="1"/>
</dbReference>
<dbReference type="RefSeq" id="WP_090627651.1">
    <property type="nucleotide sequence ID" value="NZ_FOCP01000002.1"/>
</dbReference>
<dbReference type="Pfam" id="PF01588">
    <property type="entry name" value="tRNA_bind"/>
    <property type="match status" value="1"/>
</dbReference>
<dbReference type="NCBIfam" id="TIGR00472">
    <property type="entry name" value="pheT_bact"/>
    <property type="match status" value="1"/>
</dbReference>
<dbReference type="FunFam" id="3.50.40.10:FF:000001">
    <property type="entry name" value="Phenylalanine--tRNA ligase beta subunit"/>
    <property type="match status" value="1"/>
</dbReference>
<evidence type="ECO:0000259" key="18">
    <source>
        <dbReference type="PROSITE" id="PS51447"/>
    </source>
</evidence>
<evidence type="ECO:0000256" key="1">
    <source>
        <dbReference type="ARBA" id="ARBA00004496"/>
    </source>
</evidence>
<dbReference type="InterPro" id="IPR045060">
    <property type="entry name" value="Phe-tRNA-ligase_IIc_bsu"/>
</dbReference>
<dbReference type="InterPro" id="IPR012340">
    <property type="entry name" value="NA-bd_OB-fold"/>
</dbReference>
<dbReference type="EMBL" id="FOCP01000002">
    <property type="protein sequence ID" value="SEM81348.1"/>
    <property type="molecule type" value="Genomic_DNA"/>
</dbReference>
<name>A0A1H8BH97_9PROT</name>
<dbReference type="GO" id="GO:0000049">
    <property type="term" value="F:tRNA binding"/>
    <property type="evidence" value="ECO:0007669"/>
    <property type="project" value="UniProtKB-UniRule"/>
</dbReference>
<evidence type="ECO:0000256" key="9">
    <source>
        <dbReference type="ARBA" id="ARBA00022840"/>
    </source>
</evidence>
<dbReference type="Pfam" id="PF03484">
    <property type="entry name" value="B5"/>
    <property type="match status" value="1"/>
</dbReference>
<dbReference type="SUPFAM" id="SSF55681">
    <property type="entry name" value="Class II aaRS and biotin synthetases"/>
    <property type="match status" value="1"/>
</dbReference>
<comment type="similarity">
    <text evidence="2 15">Belongs to the phenylalanyl-tRNA synthetase beta subunit family. Type 1 subfamily.</text>
</comment>
<gene>
    <name evidence="15" type="primary">pheT</name>
    <name evidence="20" type="ORF">SAMN05216325_102240</name>
</gene>
<dbReference type="GO" id="GO:0000287">
    <property type="term" value="F:magnesium ion binding"/>
    <property type="evidence" value="ECO:0007669"/>
    <property type="project" value="UniProtKB-UniRule"/>
</dbReference>
<keyword evidence="10 15" id="KW-0460">Magnesium</keyword>
<reference evidence="20 21" key="1">
    <citation type="submission" date="2016-10" db="EMBL/GenBank/DDBJ databases">
        <authorList>
            <person name="de Groot N.N."/>
        </authorList>
    </citation>
    <scope>NUCLEOTIDE SEQUENCE [LARGE SCALE GENOMIC DNA]</scope>
    <source>
        <strain evidence="20 21">Nm22</strain>
    </source>
</reference>
<dbReference type="PANTHER" id="PTHR10947">
    <property type="entry name" value="PHENYLALANYL-TRNA SYNTHETASE BETA CHAIN AND LEUCINE-RICH REPEAT-CONTAINING PROTEIN 47"/>
    <property type="match status" value="1"/>
</dbReference>
<dbReference type="SUPFAM" id="SSF56037">
    <property type="entry name" value="PheT/TilS domain"/>
    <property type="match status" value="1"/>
</dbReference>
<dbReference type="SMART" id="SM00896">
    <property type="entry name" value="FDX-ACB"/>
    <property type="match status" value="1"/>
</dbReference>
<comment type="subunit">
    <text evidence="3 15">Tetramer of two alpha and two beta subunits.</text>
</comment>
<dbReference type="EC" id="6.1.1.20" evidence="15"/>
<dbReference type="Gene3D" id="2.40.50.140">
    <property type="entry name" value="Nucleic acid-binding proteins"/>
    <property type="match status" value="1"/>
</dbReference>
<dbReference type="InterPro" id="IPR005121">
    <property type="entry name" value="Fdx_antiC-bd"/>
</dbReference>
<keyword evidence="5 16" id="KW-0820">tRNA-binding</keyword>
<dbReference type="InterPro" id="IPR009061">
    <property type="entry name" value="DNA-bd_dom_put_sf"/>
</dbReference>
<comment type="subcellular location">
    <subcellularLocation>
        <location evidence="1 15">Cytoplasm</location>
    </subcellularLocation>
</comment>
<protein>
    <recommendedName>
        <fullName evidence="15">Phenylalanine--tRNA ligase beta subunit</fullName>
        <ecNumber evidence="15">6.1.1.20</ecNumber>
    </recommendedName>
    <alternativeName>
        <fullName evidence="15">Phenylalanyl-tRNA synthetase beta subunit</fullName>
        <shortName evidence="15">PheRS</shortName>
    </alternativeName>
</protein>
<dbReference type="SMART" id="SM00874">
    <property type="entry name" value="B5"/>
    <property type="match status" value="1"/>
</dbReference>
<evidence type="ECO:0000256" key="16">
    <source>
        <dbReference type="PROSITE-ProRule" id="PRU00209"/>
    </source>
</evidence>
<accession>A0A1H8BH97</accession>
<dbReference type="HAMAP" id="MF_00283">
    <property type="entry name" value="Phe_tRNA_synth_beta1"/>
    <property type="match status" value="1"/>
</dbReference>
<evidence type="ECO:0000256" key="11">
    <source>
        <dbReference type="ARBA" id="ARBA00022884"/>
    </source>
</evidence>
<dbReference type="InterPro" id="IPR004532">
    <property type="entry name" value="Phe-tRNA-ligase_IIc_bsu_bact"/>
</dbReference>
<dbReference type="FunFam" id="3.30.930.10:FF:000022">
    <property type="entry name" value="Phenylalanine--tRNA ligase beta subunit"/>
    <property type="match status" value="1"/>
</dbReference>
<dbReference type="FunFam" id="3.30.56.10:FF:000002">
    <property type="entry name" value="Phenylalanine--tRNA ligase beta subunit"/>
    <property type="match status" value="1"/>
</dbReference>
<keyword evidence="13 15" id="KW-0030">Aminoacyl-tRNA synthetase</keyword>
<dbReference type="PANTHER" id="PTHR10947:SF0">
    <property type="entry name" value="PHENYLALANINE--TRNA LIGASE BETA SUBUNIT"/>
    <property type="match status" value="1"/>
</dbReference>
<dbReference type="FunFam" id="3.30.70.380:FF:000001">
    <property type="entry name" value="Phenylalanine--tRNA ligase beta subunit"/>
    <property type="match status" value="1"/>
</dbReference>
<dbReference type="Gene3D" id="3.30.70.380">
    <property type="entry name" value="Ferrodoxin-fold anticodon-binding domain"/>
    <property type="match status" value="1"/>
</dbReference>
<dbReference type="SUPFAM" id="SSF46955">
    <property type="entry name" value="Putative DNA-binding domain"/>
    <property type="match status" value="1"/>
</dbReference>
<dbReference type="NCBIfam" id="NF045760">
    <property type="entry name" value="YtpR"/>
    <property type="match status" value="1"/>
</dbReference>
<dbReference type="OrthoDB" id="9805455at2"/>
<dbReference type="Gene3D" id="3.30.56.10">
    <property type="match status" value="2"/>
</dbReference>
<dbReference type="AlphaFoldDB" id="A0A1H8BH97"/>
<dbReference type="GO" id="GO:0005524">
    <property type="term" value="F:ATP binding"/>
    <property type="evidence" value="ECO:0007669"/>
    <property type="project" value="UniProtKB-UniRule"/>
</dbReference>
<keyword evidence="9 15" id="KW-0067">ATP-binding</keyword>
<feature type="binding site" evidence="15">
    <location>
        <position position="459"/>
    </location>
    <ligand>
        <name>Mg(2+)</name>
        <dbReference type="ChEBI" id="CHEBI:18420"/>
        <note>shared with alpha subunit</note>
    </ligand>
</feature>
<dbReference type="CDD" id="cd02796">
    <property type="entry name" value="tRNA_bind_bactPheRS"/>
    <property type="match status" value="1"/>
</dbReference>
<dbReference type="SUPFAM" id="SSF54991">
    <property type="entry name" value="Anticodon-binding domain of PheRS"/>
    <property type="match status" value="1"/>
</dbReference>
<dbReference type="FunFam" id="2.40.50.140:FF:000045">
    <property type="entry name" value="Phenylalanine--tRNA ligase beta subunit"/>
    <property type="match status" value="1"/>
</dbReference>
<keyword evidence="7 15" id="KW-0479">Metal-binding</keyword>
<dbReference type="Pfam" id="PF03147">
    <property type="entry name" value="FDX-ACB"/>
    <property type="match status" value="1"/>
</dbReference>
<dbReference type="Pfam" id="PF17759">
    <property type="entry name" value="tRNA_synthFbeta"/>
    <property type="match status" value="1"/>
</dbReference>
<evidence type="ECO:0000259" key="17">
    <source>
        <dbReference type="PROSITE" id="PS50886"/>
    </source>
</evidence>
<feature type="binding site" evidence="15">
    <location>
        <position position="463"/>
    </location>
    <ligand>
        <name>Mg(2+)</name>
        <dbReference type="ChEBI" id="CHEBI:18420"/>
        <note>shared with alpha subunit</note>
    </ligand>
</feature>
<dbReference type="PROSITE" id="PS50886">
    <property type="entry name" value="TRBD"/>
    <property type="match status" value="1"/>
</dbReference>
<dbReference type="CDD" id="cd00769">
    <property type="entry name" value="PheRS_beta_core"/>
    <property type="match status" value="1"/>
</dbReference>
<dbReference type="GO" id="GO:0006432">
    <property type="term" value="P:phenylalanyl-tRNA aminoacylation"/>
    <property type="evidence" value="ECO:0007669"/>
    <property type="project" value="UniProtKB-UniRule"/>
</dbReference>